<evidence type="ECO:0000256" key="2">
    <source>
        <dbReference type="ARBA" id="ARBA00005882"/>
    </source>
</evidence>
<evidence type="ECO:0000256" key="7">
    <source>
        <dbReference type="ARBA" id="ARBA00022946"/>
    </source>
</evidence>
<dbReference type="GO" id="GO:0022900">
    <property type="term" value="P:electron transport chain"/>
    <property type="evidence" value="ECO:0007669"/>
    <property type="project" value="InterPro"/>
</dbReference>
<keyword evidence="7" id="KW-0809">Transit peptide</keyword>
<dbReference type="PANTHER" id="PTHR12219">
    <property type="entry name" value="NADH-UBIQUINONE OXIDOREDUCTASE"/>
    <property type="match status" value="1"/>
</dbReference>
<comment type="caution">
    <text evidence="12">The sequence shown here is derived from an EMBL/GenBank/DDBJ whole genome shotgun (WGS) entry which is preliminary data.</text>
</comment>
<evidence type="ECO:0000256" key="8">
    <source>
        <dbReference type="ARBA" id="ARBA00022982"/>
    </source>
</evidence>
<evidence type="ECO:0000256" key="5">
    <source>
        <dbReference type="ARBA" id="ARBA00022660"/>
    </source>
</evidence>
<evidence type="ECO:0000256" key="4">
    <source>
        <dbReference type="ARBA" id="ARBA00022448"/>
    </source>
</evidence>
<feature type="compositionally biased region" description="Pro residues" evidence="11">
    <location>
        <begin position="255"/>
        <end position="272"/>
    </location>
</feature>
<reference evidence="12" key="1">
    <citation type="submission" date="2015-04" db="EMBL/GenBank/DDBJ databases">
        <title>Draft genome of the roundworm Trichinella nativa.</title>
        <authorList>
            <person name="Mitreva M."/>
        </authorList>
    </citation>
    <scope>NUCLEOTIDE SEQUENCE [LARGE SCALE GENOMIC DNA]</scope>
    <source>
        <strain evidence="12">ISS45</strain>
    </source>
</reference>
<evidence type="ECO:0000256" key="6">
    <source>
        <dbReference type="ARBA" id="ARBA00022792"/>
    </source>
</evidence>
<dbReference type="InterPro" id="IPR038532">
    <property type="entry name" value="NDUFS4-like_sf"/>
</dbReference>
<dbReference type="Proteomes" id="UP000243006">
    <property type="component" value="Unassembled WGS sequence"/>
</dbReference>
<dbReference type="AlphaFoldDB" id="A0A1Y3EFJ6"/>
<sequence>MVSIFSFDAQRANPLQTYKEDVQQKDLADFVENHTATLPTVETDVSVSSVGLVNGVPEKHIKTRRARIFMPAKAAPQSGTNNIHVWKIEFDTRDRWESRFIGWCSNSDPLSNISMAMEFATSDDAVAFCIKNANEQHSDLLAELQAPFENCNEVSNMQANYNPVAYDSEKFLQAENMEAKLKRMLQQQLQNPQTQMMMPQVGPHYVAQQMPQMYYQPQQPNPQQFCQIPLNRPNQYPPSQQVPQQFGYHQNSPADLPPPGGYVQQPPPPPRPSFVQPMTPQPYELQQPMMQRPPEGIPMGPYTNSPYQAYGPPPPAGHGQMMYAPEGTEM</sequence>
<keyword evidence="6" id="KW-0999">Mitochondrion inner membrane</keyword>
<evidence type="ECO:0000256" key="3">
    <source>
        <dbReference type="ARBA" id="ARBA00015796"/>
    </source>
</evidence>
<keyword evidence="4" id="KW-0813">Transport</keyword>
<protein>
    <recommendedName>
        <fullName evidence="3">NADH dehydrogenase [ubiquinone] iron-sulfur protein 4, mitochondrial</fullName>
    </recommendedName>
</protein>
<dbReference type="Pfam" id="PF04800">
    <property type="entry name" value="NDUS4"/>
    <property type="match status" value="1"/>
</dbReference>
<gene>
    <name evidence="12" type="ORF">D917_02799</name>
</gene>
<dbReference type="GO" id="GO:0005743">
    <property type="term" value="C:mitochondrial inner membrane"/>
    <property type="evidence" value="ECO:0007669"/>
    <property type="project" value="UniProtKB-SubCell"/>
</dbReference>
<comment type="similarity">
    <text evidence="2">Belongs to the complex I NDUFS4 subunit family.</text>
</comment>
<accession>A0A1Y3EFJ6</accession>
<name>A0A1Y3EFJ6_9BILA</name>
<keyword evidence="5" id="KW-0679">Respiratory chain</keyword>
<keyword evidence="9" id="KW-0496">Mitochondrion</keyword>
<keyword evidence="10" id="KW-0472">Membrane</keyword>
<dbReference type="Gene3D" id="3.30.160.190">
    <property type="entry name" value="atu1810 like domain"/>
    <property type="match status" value="1"/>
</dbReference>
<dbReference type="PANTHER" id="PTHR12219:SF8">
    <property type="entry name" value="NADH DEHYDROGENASE [UBIQUINONE] IRON-SULFUR PROTEIN 4, MITOCHONDRIAL"/>
    <property type="match status" value="1"/>
</dbReference>
<dbReference type="InterPro" id="IPR006885">
    <property type="entry name" value="NADH_UbQ_FeS_4_mit-like"/>
</dbReference>
<evidence type="ECO:0000256" key="1">
    <source>
        <dbReference type="ARBA" id="ARBA00004273"/>
    </source>
</evidence>
<keyword evidence="8" id="KW-0249">Electron transport</keyword>
<proteinExistence type="inferred from homology"/>
<dbReference type="EMBL" id="LVZM01017309">
    <property type="protein sequence ID" value="OUC42606.1"/>
    <property type="molecule type" value="Genomic_DNA"/>
</dbReference>
<feature type="region of interest" description="Disordered" evidence="11">
    <location>
        <begin position="216"/>
        <end position="330"/>
    </location>
</feature>
<evidence type="ECO:0000256" key="9">
    <source>
        <dbReference type="ARBA" id="ARBA00023128"/>
    </source>
</evidence>
<feature type="compositionally biased region" description="Polar residues" evidence="11">
    <location>
        <begin position="232"/>
        <end position="253"/>
    </location>
</feature>
<comment type="subcellular location">
    <subcellularLocation>
        <location evidence="1">Mitochondrion inner membrane</location>
    </subcellularLocation>
</comment>
<evidence type="ECO:0000256" key="10">
    <source>
        <dbReference type="ARBA" id="ARBA00023136"/>
    </source>
</evidence>
<evidence type="ECO:0000256" key="11">
    <source>
        <dbReference type="SAM" id="MobiDB-lite"/>
    </source>
</evidence>
<evidence type="ECO:0000313" key="12">
    <source>
        <dbReference type="EMBL" id="OUC42606.1"/>
    </source>
</evidence>
<organism evidence="12">
    <name type="scientific">Trichinella nativa</name>
    <dbReference type="NCBI Taxonomy" id="6335"/>
    <lineage>
        <taxon>Eukaryota</taxon>
        <taxon>Metazoa</taxon>
        <taxon>Ecdysozoa</taxon>
        <taxon>Nematoda</taxon>
        <taxon>Enoplea</taxon>
        <taxon>Dorylaimia</taxon>
        <taxon>Trichinellida</taxon>
        <taxon>Trichinellidae</taxon>
        <taxon>Trichinella</taxon>
    </lineage>
</organism>